<organism evidence="12 13">
    <name type="scientific">Thecamonas trahens ATCC 50062</name>
    <dbReference type="NCBI Taxonomy" id="461836"/>
    <lineage>
        <taxon>Eukaryota</taxon>
        <taxon>Apusozoa</taxon>
        <taxon>Apusomonadida</taxon>
        <taxon>Apusomonadidae</taxon>
        <taxon>Thecamonas</taxon>
    </lineage>
</organism>
<feature type="transmembrane region" description="Helical" evidence="10">
    <location>
        <begin position="426"/>
        <end position="447"/>
    </location>
</feature>
<dbReference type="Gene3D" id="3.40.50.300">
    <property type="entry name" value="P-loop containing nucleotide triphosphate hydrolases"/>
    <property type="match status" value="1"/>
</dbReference>
<feature type="domain" description="ABC transporter" evidence="11">
    <location>
        <begin position="557"/>
        <end position="794"/>
    </location>
</feature>
<dbReference type="PANTHER" id="PTHR19229">
    <property type="entry name" value="ATP-BINDING CASSETTE TRANSPORTER SUBFAMILY A ABCA"/>
    <property type="match status" value="1"/>
</dbReference>
<keyword evidence="7 10" id="KW-1133">Transmembrane helix</keyword>
<sequence>MSTLAHTNALFRKSLAFQKRQRGSNCCQAMTGVVVVVLIILLQAVVDDLISEEPVLSDAQLRNPISYPPYFLRSIPGTDLTCAGMPDGPLPTLCNATDGSCPASQPKGVFDGQLWAAAAPSLHPTLGSLAKADGSGGSGLLGSFATDPLNVHLGQSFPEFDAADYCLNATYYAYPVSVDVYNTTAPIQAKLYNAYQVVGAEALGGYYIKDVQISAGTKLVLDFAAHYNKTLSKGQDVPRLSSLLAAAALKMFSGEQVTMELAGLRDFPRTVENPSLDIASLLAPFLFLYIFQLTMPIMLTSMVFEKEHRLLEIMRMSGLRMPAYWIVTYMFNFMLYSVSVGFFWIMAALAGFKFFTKNSFGLVFFLLFLFGHTLVALVFFFRVFFSRTSTATVVGYLWIFATGLITSEIFYTYIQQSETPQAIISLFSLVPTFAFYRGIVVLSNGVAFGEPGLEWSNVNHPRVRLGEVYLFLFFEWIVLLAASAYLDLVVKSETGISRSPLFFLEKRSWAWLCDRNRTDDADSTYDSTPIAASVDGEPEDVAAMRETIRTAESQYDLRVADVSVTYPARGGAPQKEACKSVTFAIERGTVFGMLGANGAGKTSCISALSGLIEATSGTAHIAGYDVRQQTRAAHLNLGVCPQHDLLWLSLTGPEHVRFYGRVKGLSGSELTEAVDDVLDAVDLGDDVTRAKKAGEYSGGMKRRLSVACALVGSPRVVVLDEPTTGLDPESKRKVWNVIQQYKANAALLLTTHSLEEAEALCDDVGIFIDGQFKTTGSVAELKTRYSSGYKLGVTVEKDAHDEAHAFIKRAGGKTTKLLNSLAAVRNYEISRSVPVHKLYAKLERGAADNGIIEWSLSHSSLEEVFLHVVELFWAEGGDAVRAERAKDVELARFGSSASSSNGSGSYVYSGEDDDGNNSDDSSTDGGEDESYSSST</sequence>
<dbReference type="GO" id="GO:0140359">
    <property type="term" value="F:ABC-type transporter activity"/>
    <property type="evidence" value="ECO:0007669"/>
    <property type="project" value="InterPro"/>
</dbReference>
<evidence type="ECO:0000256" key="5">
    <source>
        <dbReference type="ARBA" id="ARBA00022741"/>
    </source>
</evidence>
<feature type="transmembrane region" description="Helical" evidence="10">
    <location>
        <begin position="281"/>
        <end position="304"/>
    </location>
</feature>
<keyword evidence="8 10" id="KW-0472">Membrane</keyword>
<dbReference type="SUPFAM" id="SSF52540">
    <property type="entry name" value="P-loop containing nucleoside triphosphate hydrolases"/>
    <property type="match status" value="1"/>
</dbReference>
<feature type="compositionally biased region" description="Low complexity" evidence="9">
    <location>
        <begin position="894"/>
        <end position="909"/>
    </location>
</feature>
<evidence type="ECO:0000256" key="10">
    <source>
        <dbReference type="SAM" id="Phobius"/>
    </source>
</evidence>
<feature type="transmembrane region" description="Helical" evidence="10">
    <location>
        <begin position="26"/>
        <end position="46"/>
    </location>
</feature>
<evidence type="ECO:0000259" key="11">
    <source>
        <dbReference type="PROSITE" id="PS50893"/>
    </source>
</evidence>
<dbReference type="PANTHER" id="PTHR19229:SF154">
    <property type="entry name" value="ABC TRANSPORTER A FAMILY MEMBER 3-RELATED"/>
    <property type="match status" value="1"/>
</dbReference>
<dbReference type="Pfam" id="PF00005">
    <property type="entry name" value="ABC_tran"/>
    <property type="match status" value="1"/>
</dbReference>
<dbReference type="CDD" id="cd03263">
    <property type="entry name" value="ABC_subfamily_A"/>
    <property type="match status" value="1"/>
</dbReference>
<dbReference type="RefSeq" id="XP_013753940.1">
    <property type="nucleotide sequence ID" value="XM_013898486.1"/>
</dbReference>
<dbReference type="FunFam" id="3.40.50.300:FF:000335">
    <property type="entry name" value="ATP binding cassette subfamily A member 5"/>
    <property type="match status" value="1"/>
</dbReference>
<feature type="transmembrane region" description="Helical" evidence="10">
    <location>
        <begin position="324"/>
        <end position="347"/>
    </location>
</feature>
<feature type="transmembrane region" description="Helical" evidence="10">
    <location>
        <begin position="359"/>
        <end position="381"/>
    </location>
</feature>
<evidence type="ECO:0000256" key="1">
    <source>
        <dbReference type="ARBA" id="ARBA00004141"/>
    </source>
</evidence>
<dbReference type="STRING" id="461836.A0A0L0DRR8"/>
<dbReference type="GeneID" id="25568251"/>
<keyword evidence="4 10" id="KW-0812">Transmembrane</keyword>
<evidence type="ECO:0000256" key="2">
    <source>
        <dbReference type="ARBA" id="ARBA00008869"/>
    </source>
</evidence>
<evidence type="ECO:0000313" key="12">
    <source>
        <dbReference type="EMBL" id="KNC54118.1"/>
    </source>
</evidence>
<comment type="subcellular location">
    <subcellularLocation>
        <location evidence="1">Membrane</location>
        <topology evidence="1">Multi-pass membrane protein</topology>
    </subcellularLocation>
</comment>
<dbReference type="PROSITE" id="PS50893">
    <property type="entry name" value="ABC_TRANSPORTER_2"/>
    <property type="match status" value="1"/>
</dbReference>
<keyword evidence="5" id="KW-0547">Nucleotide-binding</keyword>
<keyword evidence="6" id="KW-0067">ATP-binding</keyword>
<feature type="transmembrane region" description="Helical" evidence="10">
    <location>
        <begin position="468"/>
        <end position="486"/>
    </location>
</feature>
<name>A0A0L0DRR8_THETB</name>
<dbReference type="GO" id="GO:0005319">
    <property type="term" value="F:lipid transporter activity"/>
    <property type="evidence" value="ECO:0007669"/>
    <property type="project" value="TreeGrafter"/>
</dbReference>
<proteinExistence type="inferred from homology"/>
<dbReference type="Pfam" id="PF12698">
    <property type="entry name" value="ABC2_membrane_3"/>
    <property type="match status" value="1"/>
</dbReference>
<dbReference type="InterPro" id="IPR003439">
    <property type="entry name" value="ABC_transporter-like_ATP-bd"/>
</dbReference>
<feature type="compositionally biased region" description="Acidic residues" evidence="9">
    <location>
        <begin position="910"/>
        <end position="935"/>
    </location>
</feature>
<evidence type="ECO:0000256" key="3">
    <source>
        <dbReference type="ARBA" id="ARBA00022448"/>
    </source>
</evidence>
<dbReference type="OrthoDB" id="8061355at2759"/>
<dbReference type="GO" id="GO:0016887">
    <property type="term" value="F:ATP hydrolysis activity"/>
    <property type="evidence" value="ECO:0007669"/>
    <property type="project" value="InterPro"/>
</dbReference>
<evidence type="ECO:0000313" key="13">
    <source>
        <dbReference type="Proteomes" id="UP000054408"/>
    </source>
</evidence>
<evidence type="ECO:0000256" key="7">
    <source>
        <dbReference type="ARBA" id="ARBA00022989"/>
    </source>
</evidence>
<keyword evidence="3" id="KW-0813">Transport</keyword>
<evidence type="ECO:0000256" key="4">
    <source>
        <dbReference type="ARBA" id="ARBA00022692"/>
    </source>
</evidence>
<dbReference type="PROSITE" id="PS00211">
    <property type="entry name" value="ABC_TRANSPORTER_1"/>
    <property type="match status" value="1"/>
</dbReference>
<dbReference type="GO" id="GO:0005524">
    <property type="term" value="F:ATP binding"/>
    <property type="evidence" value="ECO:0007669"/>
    <property type="project" value="UniProtKB-KW"/>
</dbReference>
<comment type="similarity">
    <text evidence="2">Belongs to the ABC transporter superfamily. ABCA family.</text>
</comment>
<protein>
    <submittedName>
        <fullName evidence="12">ABC transporter A family member 7</fullName>
    </submittedName>
</protein>
<evidence type="ECO:0000256" key="8">
    <source>
        <dbReference type="ARBA" id="ARBA00023136"/>
    </source>
</evidence>
<dbReference type="AlphaFoldDB" id="A0A0L0DRR8"/>
<reference evidence="12 13" key="1">
    <citation type="submission" date="2010-05" db="EMBL/GenBank/DDBJ databases">
        <title>The Genome Sequence of Thecamonas trahens ATCC 50062.</title>
        <authorList>
            <consortium name="The Broad Institute Genome Sequencing Platform"/>
            <person name="Russ C."/>
            <person name="Cuomo C."/>
            <person name="Shea T."/>
            <person name="Young S.K."/>
            <person name="Zeng Q."/>
            <person name="Koehrsen M."/>
            <person name="Haas B."/>
            <person name="Borodovsky M."/>
            <person name="Guigo R."/>
            <person name="Alvarado L."/>
            <person name="Berlin A."/>
            <person name="Bochicchio J."/>
            <person name="Borenstein D."/>
            <person name="Chapman S."/>
            <person name="Chen Z."/>
            <person name="Freedman E."/>
            <person name="Gellesch M."/>
            <person name="Goldberg J."/>
            <person name="Griggs A."/>
            <person name="Gujja S."/>
            <person name="Heilman E."/>
            <person name="Heiman D."/>
            <person name="Hepburn T."/>
            <person name="Howarth C."/>
            <person name="Jen D."/>
            <person name="Larson L."/>
            <person name="Mehta T."/>
            <person name="Park D."/>
            <person name="Pearson M."/>
            <person name="Roberts A."/>
            <person name="Saif S."/>
            <person name="Shenoy N."/>
            <person name="Sisk P."/>
            <person name="Stolte C."/>
            <person name="Sykes S."/>
            <person name="Thomson T."/>
            <person name="Walk T."/>
            <person name="White J."/>
            <person name="Yandava C."/>
            <person name="Burger G."/>
            <person name="Gray M.W."/>
            <person name="Holland P.W.H."/>
            <person name="King N."/>
            <person name="Lang F.B.F."/>
            <person name="Roger A.J."/>
            <person name="Ruiz-Trillo I."/>
            <person name="Lander E."/>
            <person name="Nusbaum C."/>
        </authorList>
    </citation>
    <scope>NUCLEOTIDE SEQUENCE [LARGE SCALE GENOMIC DNA]</scope>
    <source>
        <strain evidence="12 13">ATCC 50062</strain>
    </source>
</reference>
<dbReference type="eggNOG" id="KOG0059">
    <property type="taxonomic scope" value="Eukaryota"/>
</dbReference>
<feature type="region of interest" description="Disordered" evidence="9">
    <location>
        <begin position="892"/>
        <end position="935"/>
    </location>
</feature>
<dbReference type="InterPro" id="IPR026082">
    <property type="entry name" value="ABCA"/>
</dbReference>
<accession>A0A0L0DRR8</accession>
<dbReference type="GO" id="GO:0016020">
    <property type="term" value="C:membrane"/>
    <property type="evidence" value="ECO:0007669"/>
    <property type="project" value="UniProtKB-SubCell"/>
</dbReference>
<gene>
    <name evidence="12" type="ORF">AMSG_09893</name>
</gene>
<keyword evidence="13" id="KW-1185">Reference proteome</keyword>
<feature type="transmembrane region" description="Helical" evidence="10">
    <location>
        <begin position="393"/>
        <end position="414"/>
    </location>
</feature>
<dbReference type="EMBL" id="GL349486">
    <property type="protein sequence ID" value="KNC54118.1"/>
    <property type="molecule type" value="Genomic_DNA"/>
</dbReference>
<evidence type="ECO:0000256" key="6">
    <source>
        <dbReference type="ARBA" id="ARBA00022840"/>
    </source>
</evidence>
<dbReference type="SMART" id="SM00382">
    <property type="entry name" value="AAA"/>
    <property type="match status" value="1"/>
</dbReference>
<evidence type="ECO:0000256" key="9">
    <source>
        <dbReference type="SAM" id="MobiDB-lite"/>
    </source>
</evidence>
<dbReference type="InterPro" id="IPR017871">
    <property type="entry name" value="ABC_transporter-like_CS"/>
</dbReference>
<dbReference type="InterPro" id="IPR027417">
    <property type="entry name" value="P-loop_NTPase"/>
</dbReference>
<dbReference type="Proteomes" id="UP000054408">
    <property type="component" value="Unassembled WGS sequence"/>
</dbReference>
<dbReference type="InterPro" id="IPR013525">
    <property type="entry name" value="ABC2_TM"/>
</dbReference>
<dbReference type="InterPro" id="IPR003593">
    <property type="entry name" value="AAA+_ATPase"/>
</dbReference>